<dbReference type="SUPFAM" id="SSF53383">
    <property type="entry name" value="PLP-dependent transferases"/>
    <property type="match status" value="1"/>
</dbReference>
<evidence type="ECO:0000313" key="8">
    <source>
        <dbReference type="Proteomes" id="UP000178510"/>
    </source>
</evidence>
<evidence type="ECO:0000256" key="5">
    <source>
        <dbReference type="ARBA" id="ARBA00022898"/>
    </source>
</evidence>
<evidence type="ECO:0000256" key="1">
    <source>
        <dbReference type="ARBA" id="ARBA00001933"/>
    </source>
</evidence>
<dbReference type="CDD" id="cd00609">
    <property type="entry name" value="AAT_like"/>
    <property type="match status" value="1"/>
</dbReference>
<protein>
    <recommendedName>
        <fullName evidence="6">Aminotransferase class I/classII large domain-containing protein</fullName>
    </recommendedName>
</protein>
<comment type="cofactor">
    <cofactor evidence="1">
        <name>pyridoxal 5'-phosphate</name>
        <dbReference type="ChEBI" id="CHEBI:597326"/>
    </cofactor>
</comment>
<sequence length="437" mass="47852">MQPFSKIVRSGGAGASAVRKIMMLADRKNIINLGLDPAEVISFGGGWVGHQSPEGLRAAYRAIASDAKAFYRSGAYSATSGMSDLKRIIADLEQSFYGLRLTEEQIIIGQSATQLTHAMFLTLLDPDDHMILFDPTYASFTGQAHLVQRSEKGIVRVRAFDPKTWTYRAEKDILADLRTALSKYKPKLILFSSPDNPTGYSFSDTFIRDMIVAAEKSGTYVAMDLTYHALYFGDKSPAHVAYSPAKYKNLIRIHSTSKWCRGLGRRLGWIEADAAVIGAIAAVQQGLILSPDMMHQMAFAAYLKKSMADGTLVKYLETTRLKYKRAADVTMAAIDKHVGARYLAPTGSLYVVMDVGRASEAFSHELLKRTGVVVIPGDGFGTSLKNGVRISFGPLVDDLKKIETGIKKMGDFMHPVRSLRGVPSSASNTLSNRASSR</sequence>
<dbReference type="EMBL" id="MHQM01000007">
    <property type="protein sequence ID" value="OHA04238.1"/>
    <property type="molecule type" value="Genomic_DNA"/>
</dbReference>
<dbReference type="Gene3D" id="3.40.640.10">
    <property type="entry name" value="Type I PLP-dependent aspartate aminotransferase-like (Major domain)"/>
    <property type="match status" value="1"/>
</dbReference>
<gene>
    <name evidence="7" type="ORF">A3J58_01055</name>
</gene>
<accession>A0A1G2KXT8</accession>
<keyword evidence="4" id="KW-0808">Transferase</keyword>
<organism evidence="7 8">
    <name type="scientific">Candidatus Sungbacteria bacterium RIFCSPHIGHO2_02_FULL_52_23</name>
    <dbReference type="NCBI Taxonomy" id="1802274"/>
    <lineage>
        <taxon>Bacteria</taxon>
        <taxon>Candidatus Sungiibacteriota</taxon>
    </lineage>
</organism>
<dbReference type="GO" id="GO:0006520">
    <property type="term" value="P:amino acid metabolic process"/>
    <property type="evidence" value="ECO:0007669"/>
    <property type="project" value="InterPro"/>
</dbReference>
<dbReference type="Pfam" id="PF00155">
    <property type="entry name" value="Aminotran_1_2"/>
    <property type="match status" value="1"/>
</dbReference>
<dbReference type="InterPro" id="IPR050596">
    <property type="entry name" value="AspAT/PAT-like"/>
</dbReference>
<dbReference type="Gene3D" id="3.90.1150.10">
    <property type="entry name" value="Aspartate Aminotransferase, domain 1"/>
    <property type="match status" value="1"/>
</dbReference>
<proteinExistence type="inferred from homology"/>
<dbReference type="Proteomes" id="UP000178510">
    <property type="component" value="Unassembled WGS sequence"/>
</dbReference>
<reference evidence="7 8" key="1">
    <citation type="journal article" date="2016" name="Nat. Commun.">
        <title>Thousands of microbial genomes shed light on interconnected biogeochemical processes in an aquifer system.</title>
        <authorList>
            <person name="Anantharaman K."/>
            <person name="Brown C.T."/>
            <person name="Hug L.A."/>
            <person name="Sharon I."/>
            <person name="Castelle C.J."/>
            <person name="Probst A.J."/>
            <person name="Thomas B.C."/>
            <person name="Singh A."/>
            <person name="Wilkins M.J."/>
            <person name="Karaoz U."/>
            <person name="Brodie E.L."/>
            <person name="Williams K.H."/>
            <person name="Hubbard S.S."/>
            <person name="Banfield J.F."/>
        </authorList>
    </citation>
    <scope>NUCLEOTIDE SEQUENCE [LARGE SCALE GENOMIC DNA]</scope>
</reference>
<dbReference type="STRING" id="1802274.A3J58_01055"/>
<evidence type="ECO:0000256" key="4">
    <source>
        <dbReference type="ARBA" id="ARBA00022679"/>
    </source>
</evidence>
<evidence type="ECO:0000256" key="3">
    <source>
        <dbReference type="ARBA" id="ARBA00022576"/>
    </source>
</evidence>
<dbReference type="PANTHER" id="PTHR46383">
    <property type="entry name" value="ASPARTATE AMINOTRANSFERASE"/>
    <property type="match status" value="1"/>
</dbReference>
<dbReference type="AlphaFoldDB" id="A0A1G2KXT8"/>
<evidence type="ECO:0000259" key="6">
    <source>
        <dbReference type="Pfam" id="PF00155"/>
    </source>
</evidence>
<dbReference type="InterPro" id="IPR015421">
    <property type="entry name" value="PyrdxlP-dep_Trfase_major"/>
</dbReference>
<dbReference type="InterPro" id="IPR004839">
    <property type="entry name" value="Aminotransferase_I/II_large"/>
</dbReference>
<keyword evidence="3" id="KW-0032">Aminotransferase</keyword>
<evidence type="ECO:0000313" key="7">
    <source>
        <dbReference type="EMBL" id="OHA04238.1"/>
    </source>
</evidence>
<feature type="domain" description="Aminotransferase class I/classII large" evidence="6">
    <location>
        <begin position="64"/>
        <end position="394"/>
    </location>
</feature>
<dbReference type="InterPro" id="IPR015424">
    <property type="entry name" value="PyrdxlP-dep_Trfase"/>
</dbReference>
<name>A0A1G2KXT8_9BACT</name>
<keyword evidence="5" id="KW-0663">Pyridoxal phosphate</keyword>
<comment type="similarity">
    <text evidence="2">Belongs to the class-I pyridoxal-phosphate-dependent aminotransferase family.</text>
</comment>
<dbReference type="PANTHER" id="PTHR46383:SF1">
    <property type="entry name" value="ASPARTATE AMINOTRANSFERASE"/>
    <property type="match status" value="1"/>
</dbReference>
<dbReference type="GO" id="GO:0030170">
    <property type="term" value="F:pyridoxal phosphate binding"/>
    <property type="evidence" value="ECO:0007669"/>
    <property type="project" value="InterPro"/>
</dbReference>
<evidence type="ECO:0000256" key="2">
    <source>
        <dbReference type="ARBA" id="ARBA00007441"/>
    </source>
</evidence>
<dbReference type="GO" id="GO:0008483">
    <property type="term" value="F:transaminase activity"/>
    <property type="evidence" value="ECO:0007669"/>
    <property type="project" value="UniProtKB-KW"/>
</dbReference>
<dbReference type="InterPro" id="IPR015422">
    <property type="entry name" value="PyrdxlP-dep_Trfase_small"/>
</dbReference>
<comment type="caution">
    <text evidence="7">The sequence shown here is derived from an EMBL/GenBank/DDBJ whole genome shotgun (WGS) entry which is preliminary data.</text>
</comment>